<accession>A0A6G1KVU1</accession>
<dbReference type="AlphaFoldDB" id="A0A6G1KVU1"/>
<proteinExistence type="predicted"/>
<gene>
    <name evidence="1" type="ORF">EJ03DRAFT_35714</name>
</gene>
<keyword evidence="2" id="KW-1185">Reference proteome</keyword>
<evidence type="ECO:0000313" key="1">
    <source>
        <dbReference type="EMBL" id="KAF2764164.1"/>
    </source>
</evidence>
<organism evidence="1 2">
    <name type="scientific">Teratosphaeria nubilosa</name>
    <dbReference type="NCBI Taxonomy" id="161662"/>
    <lineage>
        <taxon>Eukaryota</taxon>
        <taxon>Fungi</taxon>
        <taxon>Dikarya</taxon>
        <taxon>Ascomycota</taxon>
        <taxon>Pezizomycotina</taxon>
        <taxon>Dothideomycetes</taxon>
        <taxon>Dothideomycetidae</taxon>
        <taxon>Mycosphaerellales</taxon>
        <taxon>Teratosphaeriaceae</taxon>
        <taxon>Teratosphaeria</taxon>
    </lineage>
</organism>
<dbReference type="EMBL" id="ML995936">
    <property type="protein sequence ID" value="KAF2764164.1"/>
    <property type="molecule type" value="Genomic_DNA"/>
</dbReference>
<reference evidence="1" key="1">
    <citation type="journal article" date="2020" name="Stud. Mycol.">
        <title>101 Dothideomycetes genomes: a test case for predicting lifestyles and emergence of pathogens.</title>
        <authorList>
            <person name="Haridas S."/>
            <person name="Albert R."/>
            <person name="Binder M."/>
            <person name="Bloem J."/>
            <person name="Labutti K."/>
            <person name="Salamov A."/>
            <person name="Andreopoulos B."/>
            <person name="Baker S."/>
            <person name="Barry K."/>
            <person name="Bills G."/>
            <person name="Bluhm B."/>
            <person name="Cannon C."/>
            <person name="Castanera R."/>
            <person name="Culley D."/>
            <person name="Daum C."/>
            <person name="Ezra D."/>
            <person name="Gonzalez J."/>
            <person name="Henrissat B."/>
            <person name="Kuo A."/>
            <person name="Liang C."/>
            <person name="Lipzen A."/>
            <person name="Lutzoni F."/>
            <person name="Magnuson J."/>
            <person name="Mondo S."/>
            <person name="Nolan M."/>
            <person name="Ohm R."/>
            <person name="Pangilinan J."/>
            <person name="Park H.-J."/>
            <person name="Ramirez L."/>
            <person name="Alfaro M."/>
            <person name="Sun H."/>
            <person name="Tritt A."/>
            <person name="Yoshinaga Y."/>
            <person name="Zwiers L.-H."/>
            <person name="Turgeon B."/>
            <person name="Goodwin S."/>
            <person name="Spatafora J."/>
            <person name="Crous P."/>
            <person name="Grigoriev I."/>
        </authorList>
    </citation>
    <scope>NUCLEOTIDE SEQUENCE</scope>
    <source>
        <strain evidence="1">CBS 116005</strain>
    </source>
</reference>
<evidence type="ECO:0000313" key="2">
    <source>
        <dbReference type="Proteomes" id="UP000799436"/>
    </source>
</evidence>
<name>A0A6G1KVU1_9PEZI</name>
<protein>
    <submittedName>
        <fullName evidence="1">Uncharacterized protein</fullName>
    </submittedName>
</protein>
<sequence length="190" mass="20950">MLRYSSGEKAITGSTQRFSLSRVYRSAATDSNMPFALLDALDGLSISGDSDEQDVRRLGHHAAELYEEPEDRAGELSHLQGNAPSPFDLYLAEQDVTPSPLSDSFDRTSPLLENSRHPHLSKQVHQVARSFNTNSDIDDLLKLTLGVPPVKAADEGVQKHPARLQCSLCPEKIMDLRAQLLTHAAERSFV</sequence>
<dbReference type="Proteomes" id="UP000799436">
    <property type="component" value="Unassembled WGS sequence"/>
</dbReference>